<evidence type="ECO:0000259" key="18">
    <source>
        <dbReference type="PROSITE" id="PS50103"/>
    </source>
</evidence>
<protein>
    <recommendedName>
        <fullName evidence="3">Pre-mRNA-splicing factor CWC2</fullName>
    </recommendedName>
    <alternativeName>
        <fullName evidence="13">Pre-mRNA-splicing factor cwc2</fullName>
    </alternativeName>
</protein>
<feature type="domain" description="C3H1-type" evidence="18">
    <location>
        <begin position="70"/>
        <end position="97"/>
    </location>
</feature>
<keyword evidence="7 15" id="KW-0863">Zinc-finger</keyword>
<keyword evidence="10" id="KW-0508">mRNA splicing</keyword>
<dbReference type="FunFam" id="3.30.70.330:FF:000713">
    <property type="entry name" value="Pre-mRNA-splicing factor CWC2"/>
    <property type="match status" value="1"/>
</dbReference>
<keyword evidence="9 14" id="KW-0694">RNA-binding</keyword>
<dbReference type="OrthoDB" id="10251848at2759"/>
<accession>A0A7H9AZN4</accession>
<evidence type="ECO:0000313" key="20">
    <source>
        <dbReference type="Proteomes" id="UP000509704"/>
    </source>
</evidence>
<dbReference type="PANTHER" id="PTHR14089">
    <property type="entry name" value="PRE-MRNA-SPLICING FACTOR RBM22"/>
    <property type="match status" value="1"/>
</dbReference>
<evidence type="ECO:0000256" key="14">
    <source>
        <dbReference type="PROSITE-ProRule" id="PRU00176"/>
    </source>
</evidence>
<dbReference type="Pfam" id="PF16131">
    <property type="entry name" value="Torus"/>
    <property type="match status" value="1"/>
</dbReference>
<keyword evidence="6" id="KW-0747">Spliceosome</keyword>
<dbReference type="GO" id="GO:0017070">
    <property type="term" value="F:U6 snRNA binding"/>
    <property type="evidence" value="ECO:0007669"/>
    <property type="project" value="TreeGrafter"/>
</dbReference>
<evidence type="ECO:0000256" key="8">
    <source>
        <dbReference type="ARBA" id="ARBA00022833"/>
    </source>
</evidence>
<evidence type="ECO:0000256" key="3">
    <source>
        <dbReference type="ARBA" id="ARBA00017295"/>
    </source>
</evidence>
<keyword evidence="4" id="KW-0507">mRNA processing</keyword>
<gene>
    <name evidence="19" type="ORF">HG535_0C01700</name>
</gene>
<dbReference type="PROSITE" id="PS50103">
    <property type="entry name" value="ZF_C3H1"/>
    <property type="match status" value="1"/>
</dbReference>
<dbReference type="EMBL" id="CP058606">
    <property type="protein sequence ID" value="QLG71821.1"/>
    <property type="molecule type" value="Genomic_DNA"/>
</dbReference>
<keyword evidence="12" id="KW-0131">Cell cycle</keyword>
<evidence type="ECO:0000256" key="9">
    <source>
        <dbReference type="ARBA" id="ARBA00022884"/>
    </source>
</evidence>
<organism evidence="19 20">
    <name type="scientific">Zygotorulaspora mrakii</name>
    <name type="common">Zygosaccharomyces mrakii</name>
    <dbReference type="NCBI Taxonomy" id="42260"/>
    <lineage>
        <taxon>Eukaryota</taxon>
        <taxon>Fungi</taxon>
        <taxon>Dikarya</taxon>
        <taxon>Ascomycota</taxon>
        <taxon>Saccharomycotina</taxon>
        <taxon>Saccharomycetes</taxon>
        <taxon>Saccharomycetales</taxon>
        <taxon>Saccharomycetaceae</taxon>
        <taxon>Zygotorulaspora</taxon>
    </lineage>
</organism>
<name>A0A7H9AZN4_ZYGMR</name>
<dbReference type="InterPro" id="IPR035979">
    <property type="entry name" value="RBD_domain_sf"/>
</dbReference>
<dbReference type="GO" id="GO:0006397">
    <property type="term" value="P:mRNA processing"/>
    <property type="evidence" value="ECO:0007669"/>
    <property type="project" value="UniProtKB-KW"/>
</dbReference>
<dbReference type="InterPro" id="IPR012677">
    <property type="entry name" value="Nucleotide-bd_a/b_plait_sf"/>
</dbReference>
<dbReference type="GO" id="GO:0008380">
    <property type="term" value="P:RNA splicing"/>
    <property type="evidence" value="ECO:0007669"/>
    <property type="project" value="UniProtKB-KW"/>
</dbReference>
<dbReference type="Pfam" id="PF00076">
    <property type="entry name" value="RRM_1"/>
    <property type="match status" value="1"/>
</dbReference>
<dbReference type="GO" id="GO:0000974">
    <property type="term" value="C:Prp19 complex"/>
    <property type="evidence" value="ECO:0007669"/>
    <property type="project" value="TreeGrafter"/>
</dbReference>
<evidence type="ECO:0000259" key="17">
    <source>
        <dbReference type="PROSITE" id="PS50102"/>
    </source>
</evidence>
<evidence type="ECO:0000256" key="10">
    <source>
        <dbReference type="ARBA" id="ARBA00023187"/>
    </source>
</evidence>
<dbReference type="SUPFAM" id="SSF54928">
    <property type="entry name" value="RNA-binding domain, RBD"/>
    <property type="match status" value="1"/>
</dbReference>
<dbReference type="InterPro" id="IPR000504">
    <property type="entry name" value="RRM_dom"/>
</dbReference>
<keyword evidence="20" id="KW-1185">Reference proteome</keyword>
<sequence length="334" mass="38503">MSKSKSWRDRSARVQVDERELPSSMPAQTGLVFNVWYNKWSQGQGGQRRFVNPFRLDTKVHPGVTRGDKENTNFFCLYFAKGMCCLGKKCQYKHHIPEEQDIMQLSMKTDVLDCFGREKFADYRDDMGGVGSFRKNNRTLYIGGLSGALNNKQLKPSQIEGRLRYIFSKLGEIDRVRYIESKNCAFVKYRHQCNTEFAKEAMSNQTLLIPSDKEWADRKEGAGLLVKWGNDDPDPEARKREEEEQKEESLNMMVKLLNNFGKRQSEQLTVEEKHESIKKLSQDKATLFDEKTLQKLKKRKANPETVASLKISKLLELNGTSNGLVDYPSSSEEE</sequence>
<reference evidence="19 20" key="1">
    <citation type="submission" date="2020-07" db="EMBL/GenBank/DDBJ databases">
        <title>The yeast mating-type switching endonuclease HO is a domesticated member of an unorthodox homing genetic element family.</title>
        <authorList>
            <person name="Coughlan A.Y."/>
            <person name="Lombardi L."/>
            <person name="Braun-Galleani S."/>
            <person name="Martos A.R."/>
            <person name="Galeote V."/>
            <person name="Bigey F."/>
            <person name="Dequin S."/>
            <person name="Byrne K.P."/>
            <person name="Wolfe K.H."/>
        </authorList>
    </citation>
    <scope>NUCLEOTIDE SEQUENCE [LARGE SCALE GENOMIC DNA]</scope>
    <source>
        <strain evidence="19 20">NRRL Y-6702</strain>
    </source>
</reference>
<dbReference type="Proteomes" id="UP000509704">
    <property type="component" value="Chromosome 3"/>
</dbReference>
<keyword evidence="11" id="KW-0539">Nucleus</keyword>
<dbReference type="InterPro" id="IPR000571">
    <property type="entry name" value="Znf_CCCH"/>
</dbReference>
<evidence type="ECO:0000256" key="2">
    <source>
        <dbReference type="ARBA" id="ARBA00008024"/>
    </source>
</evidence>
<keyword evidence="5 15" id="KW-0479">Metal-binding</keyword>
<dbReference type="RefSeq" id="XP_037143549.1">
    <property type="nucleotide sequence ID" value="XM_037287654.1"/>
</dbReference>
<feature type="compositionally biased region" description="Basic and acidic residues" evidence="16">
    <location>
        <begin position="235"/>
        <end position="248"/>
    </location>
</feature>
<feature type="domain" description="RRM" evidence="17">
    <location>
        <begin position="138"/>
        <end position="231"/>
    </location>
</feature>
<dbReference type="KEGG" id="zmk:HG535_0C01700"/>
<dbReference type="Gene3D" id="3.30.70.330">
    <property type="match status" value="1"/>
</dbReference>
<keyword evidence="8 15" id="KW-0862">Zinc</keyword>
<dbReference type="GeneID" id="59235517"/>
<dbReference type="GO" id="GO:0008270">
    <property type="term" value="F:zinc ion binding"/>
    <property type="evidence" value="ECO:0007669"/>
    <property type="project" value="UniProtKB-KW"/>
</dbReference>
<evidence type="ECO:0000256" key="5">
    <source>
        <dbReference type="ARBA" id="ARBA00022723"/>
    </source>
</evidence>
<dbReference type="AlphaFoldDB" id="A0A7H9AZN4"/>
<dbReference type="PROSITE" id="PS50102">
    <property type="entry name" value="RRM"/>
    <property type="match status" value="1"/>
</dbReference>
<proteinExistence type="inferred from homology"/>
<dbReference type="GO" id="GO:0071006">
    <property type="term" value="C:U2-type catalytic step 1 spliceosome"/>
    <property type="evidence" value="ECO:0007669"/>
    <property type="project" value="TreeGrafter"/>
</dbReference>
<dbReference type="GO" id="GO:0036002">
    <property type="term" value="F:pre-mRNA binding"/>
    <property type="evidence" value="ECO:0007669"/>
    <property type="project" value="TreeGrafter"/>
</dbReference>
<evidence type="ECO:0000256" key="4">
    <source>
        <dbReference type="ARBA" id="ARBA00022664"/>
    </source>
</evidence>
<dbReference type="GO" id="GO:0071007">
    <property type="term" value="C:U2-type catalytic step 2 spliceosome"/>
    <property type="evidence" value="ECO:0007669"/>
    <property type="project" value="TreeGrafter"/>
</dbReference>
<evidence type="ECO:0000256" key="1">
    <source>
        <dbReference type="ARBA" id="ARBA00004123"/>
    </source>
</evidence>
<comment type="subcellular location">
    <subcellularLocation>
        <location evidence="1">Nucleus</location>
    </subcellularLocation>
</comment>
<evidence type="ECO:0000256" key="13">
    <source>
        <dbReference type="ARBA" id="ARBA00072313"/>
    </source>
</evidence>
<feature type="zinc finger region" description="C3H1-type" evidence="15">
    <location>
        <begin position="70"/>
        <end position="97"/>
    </location>
</feature>
<dbReference type="PANTHER" id="PTHR14089:SF2">
    <property type="entry name" value="PRE-MRNA-SPLICING FACTOR CWC2"/>
    <property type="match status" value="1"/>
</dbReference>
<evidence type="ECO:0000256" key="6">
    <source>
        <dbReference type="ARBA" id="ARBA00022728"/>
    </source>
</evidence>
<dbReference type="InterPro" id="IPR032297">
    <property type="entry name" value="Torus"/>
</dbReference>
<evidence type="ECO:0000256" key="7">
    <source>
        <dbReference type="ARBA" id="ARBA00022771"/>
    </source>
</evidence>
<feature type="region of interest" description="Disordered" evidence="16">
    <location>
        <begin position="1"/>
        <end position="21"/>
    </location>
</feature>
<evidence type="ECO:0000256" key="16">
    <source>
        <dbReference type="SAM" id="MobiDB-lite"/>
    </source>
</evidence>
<evidence type="ECO:0000313" key="19">
    <source>
        <dbReference type="EMBL" id="QLG71821.1"/>
    </source>
</evidence>
<feature type="region of interest" description="Disordered" evidence="16">
    <location>
        <begin position="226"/>
        <end position="248"/>
    </location>
</feature>
<comment type="similarity">
    <text evidence="2">Belongs to the RRM CWC2 family.</text>
</comment>
<evidence type="ECO:0000256" key="12">
    <source>
        <dbReference type="ARBA" id="ARBA00023306"/>
    </source>
</evidence>
<evidence type="ECO:0000256" key="11">
    <source>
        <dbReference type="ARBA" id="ARBA00023242"/>
    </source>
</evidence>
<dbReference type="InterPro" id="IPR039171">
    <property type="entry name" value="Cwc2/Slt11"/>
</dbReference>
<evidence type="ECO:0000256" key="15">
    <source>
        <dbReference type="PROSITE-ProRule" id="PRU00723"/>
    </source>
</evidence>